<dbReference type="EMBL" id="GL636491">
    <property type="protein sequence ID" value="EFW18911.1"/>
    <property type="molecule type" value="Genomic_DNA"/>
</dbReference>
<accession>E9D4B8</accession>
<keyword evidence="2" id="KW-1185">Reference proteome</keyword>
<dbReference type="HOGENOM" id="CLU_1315293_0_0_1"/>
<reference evidence="2" key="2">
    <citation type="submission" date="2010-03" db="EMBL/GenBank/DDBJ databases">
        <title>The genome sequence of Coccidioides posadasii strain Silveira.</title>
        <authorList>
            <consortium name="The Broad Institute Genome Sequencing Center for Infectious Disease"/>
            <person name="Neafsey D."/>
            <person name="Orbach M."/>
            <person name="Henn M.R."/>
            <person name="Cole G.T."/>
            <person name="Galgiani J."/>
            <person name="Gardner M.J."/>
            <person name="Kirkland T.N."/>
            <person name="Taylor J.W."/>
            <person name="Young S.K."/>
            <person name="Zeng Q."/>
            <person name="Koehrsen M."/>
            <person name="Alvarado L."/>
            <person name="Berlin A."/>
            <person name="Borenstein D."/>
            <person name="Chapman S.B."/>
            <person name="Chen Z."/>
            <person name="Engels R."/>
            <person name="Freedman E."/>
            <person name="Gellesch M."/>
            <person name="Goldberg J."/>
            <person name="Griggs A."/>
            <person name="Gujja S."/>
            <person name="Heilman E."/>
            <person name="Heiman D."/>
            <person name="Howarth C."/>
            <person name="Jen D."/>
            <person name="Larson L."/>
            <person name="Mehta T."/>
            <person name="Neiman D."/>
            <person name="Park D."/>
            <person name="Pearson M."/>
            <person name="Richards J."/>
            <person name="Roberts A."/>
            <person name="Saif S."/>
            <person name="Shea T."/>
            <person name="Shenoy N."/>
            <person name="Sisk P."/>
            <person name="Stolte C."/>
            <person name="Sykes S."/>
            <person name="Walk T."/>
            <person name="White J."/>
            <person name="Yandava C."/>
            <person name="Haas B."/>
            <person name="Nusbaum C."/>
            <person name="Birren B."/>
        </authorList>
    </citation>
    <scope>NUCLEOTIDE SEQUENCE [LARGE SCALE GENOMIC DNA]</scope>
    <source>
        <strain evidence="2">RMSCC 757 / Silveira</strain>
    </source>
</reference>
<evidence type="ECO:0000313" key="1">
    <source>
        <dbReference type="EMBL" id="EFW18911.1"/>
    </source>
</evidence>
<dbReference type="Proteomes" id="UP000002497">
    <property type="component" value="Unassembled WGS sequence"/>
</dbReference>
<proteinExistence type="predicted"/>
<dbReference type="AlphaFoldDB" id="E9D4B8"/>
<reference evidence="2" key="1">
    <citation type="journal article" date="2010" name="Genome Res.">
        <title>Population genomic sequencing of Coccidioides fungi reveals recent hybridization and transposon control.</title>
        <authorList>
            <person name="Neafsey D.E."/>
            <person name="Barker B.M."/>
            <person name="Sharpton T.J."/>
            <person name="Stajich J.E."/>
            <person name="Park D.J."/>
            <person name="Whiston E."/>
            <person name="Hung C.-Y."/>
            <person name="McMahan C."/>
            <person name="White J."/>
            <person name="Sykes S."/>
            <person name="Heiman D."/>
            <person name="Young S."/>
            <person name="Zeng Q."/>
            <person name="Abouelleil A."/>
            <person name="Aftuck L."/>
            <person name="Bessette D."/>
            <person name="Brown A."/>
            <person name="FitzGerald M."/>
            <person name="Lui A."/>
            <person name="Macdonald J.P."/>
            <person name="Priest M."/>
            <person name="Orbach M.J."/>
            <person name="Galgiani J.N."/>
            <person name="Kirkland T.N."/>
            <person name="Cole G.T."/>
            <person name="Birren B.W."/>
            <person name="Henn M.R."/>
            <person name="Taylor J.W."/>
            <person name="Rounsley S.D."/>
        </authorList>
    </citation>
    <scope>NUCLEOTIDE SEQUENCE [LARGE SCALE GENOMIC DNA]</scope>
    <source>
        <strain evidence="2">RMSCC 757 / Silveira</strain>
    </source>
</reference>
<dbReference type="VEuPathDB" id="FungiDB:CPSG_04457"/>
<name>E9D4B8_COCPS</name>
<protein>
    <submittedName>
        <fullName evidence="1">Predicted protein</fullName>
    </submittedName>
</protein>
<sequence>MDALPVFMLFLERRRTENWEDLQKYWLHSREIYNIHPASYVGVDEARSPTAPVSIHDNDRPVMLGRYLNMITIYNLSQFHPLWEVPEDSGMVTERDEVKVPIYIYLISHTLFAVQALPGNKRAKGEEFNNVYTKFINIKEERKVVTLRPGNKKMAIDIRKTGVLLKPLQYKQSIQGAQALFALVAGTECRDSYTKSVNKTQLRERPHMS</sequence>
<organism evidence="2">
    <name type="scientific">Coccidioides posadasii (strain RMSCC 757 / Silveira)</name>
    <name type="common">Valley fever fungus</name>
    <dbReference type="NCBI Taxonomy" id="443226"/>
    <lineage>
        <taxon>Eukaryota</taxon>
        <taxon>Fungi</taxon>
        <taxon>Dikarya</taxon>
        <taxon>Ascomycota</taxon>
        <taxon>Pezizomycotina</taxon>
        <taxon>Eurotiomycetes</taxon>
        <taxon>Eurotiomycetidae</taxon>
        <taxon>Onygenales</taxon>
        <taxon>Onygenaceae</taxon>
        <taxon>Coccidioides</taxon>
    </lineage>
</organism>
<gene>
    <name evidence="1" type="ORF">CPSG_04457</name>
</gene>
<evidence type="ECO:0000313" key="2">
    <source>
        <dbReference type="Proteomes" id="UP000002497"/>
    </source>
</evidence>